<dbReference type="AlphaFoldDB" id="A0A8T1S1R4"/>
<protein>
    <recommendedName>
        <fullName evidence="4">Immunoglobulin V-set domain-containing protein</fullName>
    </recommendedName>
</protein>
<organism evidence="2 3">
    <name type="scientific">Chelydra serpentina</name>
    <name type="common">Snapping turtle</name>
    <name type="synonym">Testudo serpentina</name>
    <dbReference type="NCBI Taxonomy" id="8475"/>
    <lineage>
        <taxon>Eukaryota</taxon>
        <taxon>Metazoa</taxon>
        <taxon>Chordata</taxon>
        <taxon>Craniata</taxon>
        <taxon>Vertebrata</taxon>
        <taxon>Euteleostomi</taxon>
        <taxon>Archelosauria</taxon>
        <taxon>Testudinata</taxon>
        <taxon>Testudines</taxon>
        <taxon>Cryptodira</taxon>
        <taxon>Durocryptodira</taxon>
        <taxon>Americhelydia</taxon>
        <taxon>Chelydroidea</taxon>
        <taxon>Chelydridae</taxon>
        <taxon>Chelydra</taxon>
    </lineage>
</organism>
<dbReference type="InterPro" id="IPR036179">
    <property type="entry name" value="Ig-like_dom_sf"/>
</dbReference>
<proteinExistence type="predicted"/>
<evidence type="ECO:0000313" key="2">
    <source>
        <dbReference type="EMBL" id="KAG6922615.1"/>
    </source>
</evidence>
<reference evidence="2 3" key="1">
    <citation type="journal article" date="2020" name="G3 (Bethesda)">
        <title>Draft Genome of the Common Snapping Turtle, Chelydra serpentina, a Model for Phenotypic Plasticity in Reptiles.</title>
        <authorList>
            <person name="Das D."/>
            <person name="Singh S.K."/>
            <person name="Bierstedt J."/>
            <person name="Erickson A."/>
            <person name="Galli G.L.J."/>
            <person name="Crossley D.A. 2nd"/>
            <person name="Rhen T."/>
        </authorList>
    </citation>
    <scope>NUCLEOTIDE SEQUENCE [LARGE SCALE GENOMIC DNA]</scope>
    <source>
        <strain evidence="2">KW</strain>
    </source>
</reference>
<feature type="non-terminal residue" evidence="2">
    <location>
        <position position="1"/>
    </location>
</feature>
<name>A0A8T1S1R4_CHESE</name>
<sequence length="99" mass="10846">GQLVHRPESLVAQEGDVSTITWTYTGAYQTFQWYQQVPQNRLGPPVTVNARDTVTDGRFMGEHLEDLESSSRHSSDAQPGGLRPLLVLGGAQRPKLGSV</sequence>
<gene>
    <name evidence="2" type="ORF">G0U57_001745</name>
</gene>
<accession>A0A8T1S1R4</accession>
<dbReference type="SUPFAM" id="SSF48726">
    <property type="entry name" value="Immunoglobulin"/>
    <property type="match status" value="1"/>
</dbReference>
<dbReference type="EMBL" id="JAHGAV010001218">
    <property type="protein sequence ID" value="KAG6922615.1"/>
    <property type="molecule type" value="Genomic_DNA"/>
</dbReference>
<keyword evidence="3" id="KW-1185">Reference proteome</keyword>
<comment type="caution">
    <text evidence="2">The sequence shown here is derived from an EMBL/GenBank/DDBJ whole genome shotgun (WGS) entry which is preliminary data.</text>
</comment>
<feature type="compositionally biased region" description="Low complexity" evidence="1">
    <location>
        <begin position="79"/>
        <end position="90"/>
    </location>
</feature>
<dbReference type="Proteomes" id="UP000765507">
    <property type="component" value="Unassembled WGS sequence"/>
</dbReference>
<dbReference type="InterPro" id="IPR013783">
    <property type="entry name" value="Ig-like_fold"/>
</dbReference>
<evidence type="ECO:0000256" key="1">
    <source>
        <dbReference type="SAM" id="MobiDB-lite"/>
    </source>
</evidence>
<feature type="compositionally biased region" description="Basic and acidic residues" evidence="1">
    <location>
        <begin position="66"/>
        <end position="75"/>
    </location>
</feature>
<feature type="region of interest" description="Disordered" evidence="1">
    <location>
        <begin position="66"/>
        <end position="99"/>
    </location>
</feature>
<evidence type="ECO:0008006" key="4">
    <source>
        <dbReference type="Google" id="ProtNLM"/>
    </source>
</evidence>
<evidence type="ECO:0000313" key="3">
    <source>
        <dbReference type="Proteomes" id="UP000765507"/>
    </source>
</evidence>
<dbReference type="Gene3D" id="2.60.40.10">
    <property type="entry name" value="Immunoglobulins"/>
    <property type="match status" value="1"/>
</dbReference>